<feature type="chain" id="PRO_5025648953" evidence="1">
    <location>
        <begin position="33"/>
        <end position="152"/>
    </location>
</feature>
<reference evidence="4" key="1">
    <citation type="journal article" date="2020" name="Microorganisms">
        <title>Isolation, Genomic and Metabolomic Characterization of Streptomyces tendae VITAKN with Quorum Sensing Inhibitory Activity from Southern India.</title>
        <authorList>
            <person name="Ishaque N.M."/>
            <person name="Burgsdorf I."/>
            <person name="Limlingan Malit J.J."/>
            <person name="Saha S."/>
            <person name="Teta R."/>
            <person name="Ewe D."/>
            <person name="Kannabiran K."/>
            <person name="Hrouzek P."/>
            <person name="Steindler L."/>
            <person name="Costantino V."/>
            <person name="Saurav K."/>
        </authorList>
    </citation>
    <scope>NUCLEOTIDE SEQUENCE</scope>
    <source>
        <strain evidence="4">VITAKN</strain>
    </source>
</reference>
<dbReference type="InterPro" id="IPR036366">
    <property type="entry name" value="PGBDSf"/>
</dbReference>
<dbReference type="AlphaFoldDB" id="A0A6B3QHQ5"/>
<dbReference type="Gene3D" id="1.10.101.10">
    <property type="entry name" value="PGBD-like superfamily/PGBD"/>
    <property type="match status" value="1"/>
</dbReference>
<dbReference type="EMBL" id="JBIQWK010000023">
    <property type="protein sequence ID" value="MFI0577581.1"/>
    <property type="molecule type" value="Genomic_DNA"/>
</dbReference>
<reference evidence="3 5" key="2">
    <citation type="submission" date="2024-10" db="EMBL/GenBank/DDBJ databases">
        <authorList>
            <person name="Wannawong T."/>
            <person name="Kuncharoen N."/>
            <person name="Mhuantong W."/>
        </authorList>
    </citation>
    <scope>NUCLEOTIDE SEQUENCE [LARGE SCALE GENOMIC DNA]</scope>
    <source>
        <strain evidence="3 5">CALK1-4</strain>
    </source>
</reference>
<feature type="domain" description="Peptidoglycan binding-like" evidence="2">
    <location>
        <begin position="77"/>
        <end position="135"/>
    </location>
</feature>
<feature type="signal peptide" evidence="1">
    <location>
        <begin position="1"/>
        <end position="32"/>
    </location>
</feature>
<name>A0A6B3QHQ5_STRTE</name>
<dbReference type="Pfam" id="PF01471">
    <property type="entry name" value="PG_binding_1"/>
    <property type="match status" value="1"/>
</dbReference>
<evidence type="ECO:0000313" key="3">
    <source>
        <dbReference type="EMBL" id="MFI0577581.1"/>
    </source>
</evidence>
<keyword evidence="1" id="KW-0732">Signal</keyword>
<protein>
    <submittedName>
        <fullName evidence="4">Peptidoglycan-binding protein</fullName>
    </submittedName>
</protein>
<sequence>MNRNRFKVGAISAITGVISTLLVGLTASPASAATPECNRATITTAAPNTPSGRYLYLPRYYNGGGSNYACWMAYGTTGEGVKALQQAINLCYNNIPNLEVDWIYGSATRAAVRAVQAEHRIKVDGEYGPDTYSAMRFPLYRTVDNAFSGACM</sequence>
<evidence type="ECO:0000259" key="2">
    <source>
        <dbReference type="Pfam" id="PF01471"/>
    </source>
</evidence>
<dbReference type="RefSeq" id="WP_164458134.1">
    <property type="nucleotide sequence ID" value="NZ_JAAIFS010000002.1"/>
</dbReference>
<evidence type="ECO:0000313" key="4">
    <source>
        <dbReference type="EMBL" id="NEV86760.1"/>
    </source>
</evidence>
<evidence type="ECO:0000313" key="5">
    <source>
        <dbReference type="Proteomes" id="UP001610810"/>
    </source>
</evidence>
<dbReference type="EMBL" id="JAAIFS010000002">
    <property type="protein sequence ID" value="NEV86760.1"/>
    <property type="molecule type" value="Genomic_DNA"/>
</dbReference>
<evidence type="ECO:0000256" key="1">
    <source>
        <dbReference type="SAM" id="SignalP"/>
    </source>
</evidence>
<accession>A0A6B3QHQ5</accession>
<comment type="caution">
    <text evidence="4">The sequence shown here is derived from an EMBL/GenBank/DDBJ whole genome shotgun (WGS) entry which is preliminary data.</text>
</comment>
<dbReference type="InterPro" id="IPR036365">
    <property type="entry name" value="PGBD-like_sf"/>
</dbReference>
<gene>
    <name evidence="3" type="ORF">ACH3YB_38785</name>
    <name evidence="4" type="ORF">GUR47_08780</name>
</gene>
<organism evidence="4">
    <name type="scientific">Streptomyces tendae</name>
    <dbReference type="NCBI Taxonomy" id="1932"/>
    <lineage>
        <taxon>Bacteria</taxon>
        <taxon>Bacillati</taxon>
        <taxon>Actinomycetota</taxon>
        <taxon>Actinomycetes</taxon>
        <taxon>Kitasatosporales</taxon>
        <taxon>Streptomycetaceae</taxon>
        <taxon>Streptomyces</taxon>
    </lineage>
</organism>
<dbReference type="SUPFAM" id="SSF47090">
    <property type="entry name" value="PGBD-like"/>
    <property type="match status" value="1"/>
</dbReference>
<keyword evidence="5" id="KW-1185">Reference proteome</keyword>
<proteinExistence type="predicted"/>
<dbReference type="Proteomes" id="UP001610810">
    <property type="component" value="Unassembled WGS sequence"/>
</dbReference>
<dbReference type="InterPro" id="IPR002477">
    <property type="entry name" value="Peptidoglycan-bd-like"/>
</dbReference>